<gene>
    <name evidence="3" type="ORF">KP509_10G031300</name>
</gene>
<feature type="compositionally biased region" description="Polar residues" evidence="1">
    <location>
        <begin position="108"/>
        <end position="122"/>
    </location>
</feature>
<evidence type="ECO:0000313" key="3">
    <source>
        <dbReference type="EMBL" id="KAH7427126.1"/>
    </source>
</evidence>
<evidence type="ECO:0000313" key="4">
    <source>
        <dbReference type="Proteomes" id="UP000825935"/>
    </source>
</evidence>
<keyword evidence="2" id="KW-1133">Transmembrane helix</keyword>
<keyword evidence="2" id="KW-0472">Membrane</keyword>
<comment type="caution">
    <text evidence="3">The sequence shown here is derived from an EMBL/GenBank/DDBJ whole genome shotgun (WGS) entry which is preliminary data.</text>
</comment>
<keyword evidence="4" id="KW-1185">Reference proteome</keyword>
<proteinExistence type="predicted"/>
<feature type="region of interest" description="Disordered" evidence="1">
    <location>
        <begin position="99"/>
        <end position="122"/>
    </location>
</feature>
<dbReference type="AlphaFoldDB" id="A0A8T2TZN7"/>
<sequence length="152" mass="16697">MNLKPASGSIRTWKRFRQDHVDSLPLQPHFLLENQATDDECDLPSLQQYSSFPSNQATYARQVRYAPFSNAQVTGNGGPDDQANLMALQLQSRNALRQRQGDCDAAPCQTSRSTDASNHSSPLGAITFTTSRGILAPFIIGICALFLLVSLR</sequence>
<organism evidence="3 4">
    <name type="scientific">Ceratopteris richardii</name>
    <name type="common">Triangle waterfern</name>
    <dbReference type="NCBI Taxonomy" id="49495"/>
    <lineage>
        <taxon>Eukaryota</taxon>
        <taxon>Viridiplantae</taxon>
        <taxon>Streptophyta</taxon>
        <taxon>Embryophyta</taxon>
        <taxon>Tracheophyta</taxon>
        <taxon>Polypodiopsida</taxon>
        <taxon>Polypodiidae</taxon>
        <taxon>Polypodiales</taxon>
        <taxon>Pteridineae</taxon>
        <taxon>Pteridaceae</taxon>
        <taxon>Parkerioideae</taxon>
        <taxon>Ceratopteris</taxon>
    </lineage>
</organism>
<evidence type="ECO:0000256" key="1">
    <source>
        <dbReference type="SAM" id="MobiDB-lite"/>
    </source>
</evidence>
<dbReference type="Proteomes" id="UP000825935">
    <property type="component" value="Chromosome 10"/>
</dbReference>
<reference evidence="3" key="1">
    <citation type="submission" date="2021-08" db="EMBL/GenBank/DDBJ databases">
        <title>WGS assembly of Ceratopteris richardii.</title>
        <authorList>
            <person name="Marchant D.B."/>
            <person name="Chen G."/>
            <person name="Jenkins J."/>
            <person name="Shu S."/>
            <person name="Leebens-Mack J."/>
            <person name="Grimwood J."/>
            <person name="Schmutz J."/>
            <person name="Soltis P."/>
            <person name="Soltis D."/>
            <person name="Chen Z.-H."/>
        </authorList>
    </citation>
    <scope>NUCLEOTIDE SEQUENCE</scope>
    <source>
        <strain evidence="3">Whitten #5841</strain>
        <tissue evidence="3">Leaf</tissue>
    </source>
</reference>
<dbReference type="EMBL" id="CM035415">
    <property type="protein sequence ID" value="KAH7427126.1"/>
    <property type="molecule type" value="Genomic_DNA"/>
</dbReference>
<feature type="transmembrane region" description="Helical" evidence="2">
    <location>
        <begin position="134"/>
        <end position="151"/>
    </location>
</feature>
<protein>
    <submittedName>
        <fullName evidence="3">Uncharacterized protein</fullName>
    </submittedName>
</protein>
<keyword evidence="2" id="KW-0812">Transmembrane</keyword>
<name>A0A8T2TZN7_CERRI</name>
<evidence type="ECO:0000256" key="2">
    <source>
        <dbReference type="SAM" id="Phobius"/>
    </source>
</evidence>
<accession>A0A8T2TZN7</accession>